<reference evidence="7 8" key="1">
    <citation type="submission" date="2022-06" db="EMBL/GenBank/DDBJ databases">
        <title>A taxonomic note on the genus Prevotella: Description of four novel genera and emended description of the genera Hallella and Xylanibacter.</title>
        <authorList>
            <person name="Hitch T.C.A."/>
        </authorList>
    </citation>
    <scope>NUCLEOTIDE SEQUENCE [LARGE SCALE GENOMIC DNA]</scope>
    <source>
        <strain evidence="7 8">DSM 100619</strain>
    </source>
</reference>
<sequence length="537" mass="59847">MDNISVDEPASMSEYDYLNDYSALKTYIDHAKYPNFKLGAGASASDLSASNIMARLTYANFDEVTAGNAFKYASCVAADGTMDFSNVQKFIEQASKNNVSVYGHTLVWHAQQQVSYLKGLITDPNAANYILHVTTPEAKKDVWNWQLFAHTTKPLKVGKNYTLKMRVKTSKDYTVTCWPSIDGGDAQYYPTPTINSTTEWTTISSSFKANIAIDQLGFQFGTFQGDLYLDDVSLTEEGSTENLLSNGDFSDDDLTYWTHPSWLDETVKREKEESGGSSSYSDEKVRDTLTWAMNNWIKGMMGACAGKVKAWDVVNEPMSDIHPDSLKSGAVEGDTKKNFYWQDYLGKDYARIAVKLARKYGPSSLKLFINDYNLEAAYNDNAKCKGLINMIKYWESDGVTKIDGIGSQMHVSYSMNSATQKKNEDAYINMLKLLAASGKLVRISELDMGCLDTDGNKILTENITDAEKKGMAAYYKFIVEKYLEIIPPAQQYGICQWSVVDSPSSSGWRAGEPTGLWDAAYSRKPTYGGFADGLMEK</sequence>
<evidence type="ECO:0000256" key="2">
    <source>
        <dbReference type="ARBA" id="ARBA00023277"/>
    </source>
</evidence>
<comment type="similarity">
    <text evidence="5">Belongs to the glycosyl hydrolase 10 (cellulase F) family.</text>
</comment>
<keyword evidence="3 5" id="KW-0326">Glycosidase</keyword>
<dbReference type="EC" id="3.2.1.8" evidence="5"/>
<keyword evidence="1 5" id="KW-0378">Hydrolase</keyword>
<name>A0ABT1BW76_9BACT</name>
<dbReference type="InterPro" id="IPR001000">
    <property type="entry name" value="GH10_dom"/>
</dbReference>
<feature type="domain" description="GH10" evidence="6">
    <location>
        <begin position="30"/>
        <end position="533"/>
    </location>
</feature>
<dbReference type="SUPFAM" id="SSF51445">
    <property type="entry name" value="(Trans)glycosidases"/>
    <property type="match status" value="1"/>
</dbReference>
<dbReference type="Pfam" id="PF00331">
    <property type="entry name" value="Glyco_hydro_10"/>
    <property type="match status" value="2"/>
</dbReference>
<dbReference type="InterPro" id="IPR017853">
    <property type="entry name" value="GH"/>
</dbReference>
<dbReference type="PROSITE" id="PS51760">
    <property type="entry name" value="GH10_2"/>
    <property type="match status" value="1"/>
</dbReference>
<comment type="caution">
    <text evidence="7">The sequence shown here is derived from an EMBL/GenBank/DDBJ whole genome shotgun (WGS) entry which is preliminary data.</text>
</comment>
<dbReference type="PANTHER" id="PTHR31490">
    <property type="entry name" value="GLYCOSYL HYDROLASE"/>
    <property type="match status" value="1"/>
</dbReference>
<comment type="catalytic activity">
    <reaction evidence="5">
        <text>Endohydrolysis of (1-&gt;4)-beta-D-xylosidic linkages in xylans.</text>
        <dbReference type="EC" id="3.2.1.8"/>
    </reaction>
</comment>
<dbReference type="InterPro" id="IPR008979">
    <property type="entry name" value="Galactose-bd-like_sf"/>
</dbReference>
<keyword evidence="8" id="KW-1185">Reference proteome</keyword>
<evidence type="ECO:0000256" key="4">
    <source>
        <dbReference type="ARBA" id="ARBA00023326"/>
    </source>
</evidence>
<keyword evidence="4 5" id="KW-0624">Polysaccharide degradation</keyword>
<dbReference type="Gene3D" id="2.60.120.260">
    <property type="entry name" value="Galactose-binding domain-like"/>
    <property type="match status" value="1"/>
</dbReference>
<keyword evidence="2 5" id="KW-0119">Carbohydrate metabolism</keyword>
<dbReference type="SUPFAM" id="SSF49785">
    <property type="entry name" value="Galactose-binding domain-like"/>
    <property type="match status" value="1"/>
</dbReference>
<evidence type="ECO:0000313" key="7">
    <source>
        <dbReference type="EMBL" id="MCO6024692.1"/>
    </source>
</evidence>
<evidence type="ECO:0000259" key="6">
    <source>
        <dbReference type="PROSITE" id="PS51760"/>
    </source>
</evidence>
<dbReference type="Gene3D" id="3.20.20.80">
    <property type="entry name" value="Glycosidases"/>
    <property type="match status" value="1"/>
</dbReference>
<evidence type="ECO:0000313" key="8">
    <source>
        <dbReference type="Proteomes" id="UP001204015"/>
    </source>
</evidence>
<dbReference type="PRINTS" id="PR00134">
    <property type="entry name" value="GLHYDRLASE10"/>
</dbReference>
<protein>
    <recommendedName>
        <fullName evidence="5">Beta-xylanase</fullName>
        <ecNumber evidence="5">3.2.1.8</ecNumber>
    </recommendedName>
</protein>
<dbReference type="SMART" id="SM00633">
    <property type="entry name" value="Glyco_10"/>
    <property type="match status" value="1"/>
</dbReference>
<dbReference type="PANTHER" id="PTHR31490:SF76">
    <property type="entry name" value="ENDO-1,4-BETA-XYLANASE C"/>
    <property type="match status" value="1"/>
</dbReference>
<evidence type="ECO:0000256" key="1">
    <source>
        <dbReference type="ARBA" id="ARBA00022801"/>
    </source>
</evidence>
<organism evidence="7 8">
    <name type="scientific">Segatella cerevisiae</name>
    <dbReference type="NCBI Taxonomy" id="2053716"/>
    <lineage>
        <taxon>Bacteria</taxon>
        <taxon>Pseudomonadati</taxon>
        <taxon>Bacteroidota</taxon>
        <taxon>Bacteroidia</taxon>
        <taxon>Bacteroidales</taxon>
        <taxon>Prevotellaceae</taxon>
        <taxon>Segatella</taxon>
    </lineage>
</organism>
<proteinExistence type="inferred from homology"/>
<dbReference type="InterPro" id="IPR044846">
    <property type="entry name" value="GH10"/>
</dbReference>
<dbReference type="Proteomes" id="UP001204015">
    <property type="component" value="Unassembled WGS sequence"/>
</dbReference>
<accession>A0ABT1BW76</accession>
<evidence type="ECO:0000256" key="3">
    <source>
        <dbReference type="ARBA" id="ARBA00023295"/>
    </source>
</evidence>
<gene>
    <name evidence="7" type="ORF">NG821_02350</name>
</gene>
<dbReference type="EMBL" id="JAMXLY010000005">
    <property type="protein sequence ID" value="MCO6024692.1"/>
    <property type="molecule type" value="Genomic_DNA"/>
</dbReference>
<dbReference type="RefSeq" id="WP_252760053.1">
    <property type="nucleotide sequence ID" value="NZ_JAMXLY010000005.1"/>
</dbReference>
<evidence type="ECO:0000256" key="5">
    <source>
        <dbReference type="RuleBase" id="RU361174"/>
    </source>
</evidence>